<dbReference type="InterPro" id="IPR050951">
    <property type="entry name" value="Retrovirus_Pol_polyprotein"/>
</dbReference>
<feature type="domain" description="Reverse transcriptase" evidence="1">
    <location>
        <begin position="97"/>
        <end position="173"/>
    </location>
</feature>
<dbReference type="EMBL" id="KV906244">
    <property type="protein sequence ID" value="OON15091.1"/>
    <property type="molecule type" value="Genomic_DNA"/>
</dbReference>
<dbReference type="Gene3D" id="3.30.70.270">
    <property type="match status" value="1"/>
</dbReference>
<sequence>MQSQFSSPNAQFHTQLSRLQSEGIIQRVNYSEWATPIVVVKKTNGKVCICADLSTGLKSMLENHEYPLPVPEDLFTRLNGGKCFAKLDLADTYLQVSYNRIPSGVKTAPAIFQQIMDTPPHDIPGVAVYLDNALIMGSDPIELLGTFDKLFSRLKEAGFRLRTEKSTKFESEVHQILIESVRRLPVTAETISENTINEEILLEVMNYIQTKWPNGEISPKLRPFFNRHESLSIVDNCLMTPTFSRMSQRAGDVLVRTKYTVICADTRIDATIEFAGVIVAHRPGSASGANTATRPTGVVSV</sequence>
<reference evidence="2 3" key="1">
    <citation type="submission" date="2015-03" db="EMBL/GenBank/DDBJ databases">
        <title>Draft genome of the nematode, Opisthorchis viverrini.</title>
        <authorList>
            <person name="Mitreva M."/>
        </authorList>
    </citation>
    <scope>NUCLEOTIDE SEQUENCE [LARGE SCALE GENOMIC DNA]</scope>
    <source>
        <strain evidence="2">Khon Kaen</strain>
    </source>
</reference>
<dbReference type="InterPro" id="IPR043128">
    <property type="entry name" value="Rev_trsase/Diguanyl_cyclase"/>
</dbReference>
<dbReference type="PANTHER" id="PTHR37984:SF5">
    <property type="entry name" value="PROTEIN NYNRIN-LIKE"/>
    <property type="match status" value="1"/>
</dbReference>
<dbReference type="SUPFAM" id="SSF56672">
    <property type="entry name" value="DNA/RNA polymerases"/>
    <property type="match status" value="1"/>
</dbReference>
<accession>A0A1S8WKY6</accession>
<organism evidence="2 3">
    <name type="scientific">Opisthorchis viverrini</name>
    <name type="common">Southeast Asian liver fluke</name>
    <dbReference type="NCBI Taxonomy" id="6198"/>
    <lineage>
        <taxon>Eukaryota</taxon>
        <taxon>Metazoa</taxon>
        <taxon>Spiralia</taxon>
        <taxon>Lophotrochozoa</taxon>
        <taxon>Platyhelminthes</taxon>
        <taxon>Trematoda</taxon>
        <taxon>Digenea</taxon>
        <taxon>Opisthorchiida</taxon>
        <taxon>Opisthorchiata</taxon>
        <taxon>Opisthorchiidae</taxon>
        <taxon>Opisthorchis</taxon>
    </lineage>
</organism>
<dbReference type="InterPro" id="IPR000477">
    <property type="entry name" value="RT_dom"/>
</dbReference>
<dbReference type="Proteomes" id="UP000243686">
    <property type="component" value="Unassembled WGS sequence"/>
</dbReference>
<dbReference type="CDD" id="cd01647">
    <property type="entry name" value="RT_LTR"/>
    <property type="match status" value="1"/>
</dbReference>
<evidence type="ECO:0000313" key="2">
    <source>
        <dbReference type="EMBL" id="OON15091.1"/>
    </source>
</evidence>
<dbReference type="Pfam" id="PF00078">
    <property type="entry name" value="RVT_1"/>
    <property type="match status" value="1"/>
</dbReference>
<evidence type="ECO:0000313" key="3">
    <source>
        <dbReference type="Proteomes" id="UP000243686"/>
    </source>
</evidence>
<evidence type="ECO:0000259" key="1">
    <source>
        <dbReference type="Pfam" id="PF00078"/>
    </source>
</evidence>
<dbReference type="PANTHER" id="PTHR37984">
    <property type="entry name" value="PROTEIN CBG26694"/>
    <property type="match status" value="1"/>
</dbReference>
<gene>
    <name evidence="2" type="ORF">X801_09113</name>
</gene>
<keyword evidence="3" id="KW-1185">Reference proteome</keyword>
<dbReference type="AlphaFoldDB" id="A0A1S8WKY6"/>
<name>A0A1S8WKY6_OPIVI</name>
<protein>
    <recommendedName>
        <fullName evidence="1">Reverse transcriptase domain-containing protein</fullName>
    </recommendedName>
</protein>
<dbReference type="InterPro" id="IPR043502">
    <property type="entry name" value="DNA/RNA_pol_sf"/>
</dbReference>
<proteinExistence type="predicted"/>